<proteinExistence type="inferred from homology"/>
<dbReference type="Pfam" id="PF00338">
    <property type="entry name" value="Ribosomal_S10"/>
    <property type="match status" value="1"/>
</dbReference>
<dbReference type="EMBL" id="CCYA01000254">
    <property type="protein sequence ID" value="CEH17070.1"/>
    <property type="molecule type" value="Genomic_DNA"/>
</dbReference>
<reference evidence="10 11" key="1">
    <citation type="submission" date="2014-09" db="EMBL/GenBank/DDBJ databases">
        <authorList>
            <person name="Magalhaes I.L.F."/>
            <person name="Oliveira U."/>
            <person name="Santos F.R."/>
            <person name="Vidigal T.H.D.A."/>
            <person name="Brescovit A.D."/>
            <person name="Santos A.J."/>
        </authorList>
    </citation>
    <scope>NUCLEOTIDE SEQUENCE [LARGE SCALE GENOMIC DNA]</scope>
</reference>
<keyword evidence="11" id="KW-1185">Reference proteome</keyword>
<keyword evidence="3" id="KW-0687">Ribonucleoprotein</keyword>
<dbReference type="InterPro" id="IPR001848">
    <property type="entry name" value="Ribosomal_uS10"/>
</dbReference>
<feature type="compositionally biased region" description="Low complexity" evidence="8">
    <location>
        <begin position="343"/>
        <end position="353"/>
    </location>
</feature>
<dbReference type="AlphaFoldDB" id="A0A0P1BLU3"/>
<evidence type="ECO:0000256" key="5">
    <source>
        <dbReference type="ARBA" id="ARBA00042916"/>
    </source>
</evidence>
<comment type="function">
    <text evidence="6">Involved in mitochondrial genome encoded proteins translation. Involved in the binding of tRNA to the ribosomes.</text>
</comment>
<dbReference type="GO" id="GO:0003735">
    <property type="term" value="F:structural constituent of ribosome"/>
    <property type="evidence" value="ECO:0007669"/>
    <property type="project" value="InterPro"/>
</dbReference>
<dbReference type="SMART" id="SM01403">
    <property type="entry name" value="Ribosomal_S10"/>
    <property type="match status" value="1"/>
</dbReference>
<feature type="domain" description="Small ribosomal subunit protein uS10" evidence="9">
    <location>
        <begin position="100"/>
        <end position="199"/>
    </location>
</feature>
<evidence type="ECO:0000256" key="4">
    <source>
        <dbReference type="ARBA" id="ARBA00035261"/>
    </source>
</evidence>
<name>A0A0P1BLU3_9BASI</name>
<dbReference type="SUPFAM" id="SSF54999">
    <property type="entry name" value="Ribosomal protein S10"/>
    <property type="match status" value="1"/>
</dbReference>
<dbReference type="GO" id="GO:0005840">
    <property type="term" value="C:ribosome"/>
    <property type="evidence" value="ECO:0007669"/>
    <property type="project" value="UniProtKB-KW"/>
</dbReference>
<dbReference type="OrthoDB" id="366214at2759"/>
<dbReference type="InterPro" id="IPR027486">
    <property type="entry name" value="Ribosomal_uS10_dom"/>
</dbReference>
<organism evidence="10 11">
    <name type="scientific">Ceraceosorus bombacis</name>
    <dbReference type="NCBI Taxonomy" id="401625"/>
    <lineage>
        <taxon>Eukaryota</taxon>
        <taxon>Fungi</taxon>
        <taxon>Dikarya</taxon>
        <taxon>Basidiomycota</taxon>
        <taxon>Ustilaginomycotina</taxon>
        <taxon>Exobasidiomycetes</taxon>
        <taxon>Ceraceosorales</taxon>
        <taxon>Ceraceosoraceae</taxon>
        <taxon>Ceraceosorus</taxon>
    </lineage>
</organism>
<evidence type="ECO:0000256" key="1">
    <source>
        <dbReference type="ARBA" id="ARBA00007102"/>
    </source>
</evidence>
<dbReference type="Proteomes" id="UP000054845">
    <property type="component" value="Unassembled WGS sequence"/>
</dbReference>
<dbReference type="STRING" id="401625.A0A0P1BLU3"/>
<comment type="similarity">
    <text evidence="1">Belongs to the universal ribosomal protein uS10 family.</text>
</comment>
<dbReference type="GO" id="GO:0006412">
    <property type="term" value="P:translation"/>
    <property type="evidence" value="ECO:0007669"/>
    <property type="project" value="InterPro"/>
</dbReference>
<dbReference type="InterPro" id="IPR036838">
    <property type="entry name" value="Ribosomal_uS10_dom_sf"/>
</dbReference>
<comment type="subunit">
    <text evidence="7">Part of the mitochondrial small ribosomal subunit.</text>
</comment>
<feature type="compositionally biased region" description="Basic and acidic residues" evidence="8">
    <location>
        <begin position="432"/>
        <end position="445"/>
    </location>
</feature>
<evidence type="ECO:0000256" key="7">
    <source>
        <dbReference type="ARBA" id="ARBA00065857"/>
    </source>
</evidence>
<evidence type="ECO:0000256" key="6">
    <source>
        <dbReference type="ARBA" id="ARBA00057689"/>
    </source>
</evidence>
<keyword evidence="2 10" id="KW-0689">Ribosomal protein</keyword>
<dbReference type="PANTHER" id="PTHR11700">
    <property type="entry name" value="30S RIBOSOMAL PROTEIN S10 FAMILY MEMBER"/>
    <property type="match status" value="1"/>
</dbReference>
<evidence type="ECO:0000256" key="2">
    <source>
        <dbReference type="ARBA" id="ARBA00022980"/>
    </source>
</evidence>
<feature type="compositionally biased region" description="Low complexity" evidence="8">
    <location>
        <begin position="397"/>
        <end position="409"/>
    </location>
</feature>
<evidence type="ECO:0000313" key="11">
    <source>
        <dbReference type="Proteomes" id="UP000054845"/>
    </source>
</evidence>
<dbReference type="GO" id="GO:1990904">
    <property type="term" value="C:ribonucleoprotein complex"/>
    <property type="evidence" value="ECO:0007669"/>
    <property type="project" value="UniProtKB-KW"/>
</dbReference>
<feature type="compositionally biased region" description="Low complexity" evidence="8">
    <location>
        <begin position="34"/>
        <end position="47"/>
    </location>
</feature>
<dbReference type="FunFam" id="3.30.70.600:FF:000003">
    <property type="entry name" value="30S ribosomal protein S10"/>
    <property type="match status" value="1"/>
</dbReference>
<evidence type="ECO:0000259" key="9">
    <source>
        <dbReference type="SMART" id="SM01403"/>
    </source>
</evidence>
<feature type="compositionally biased region" description="Low complexity" evidence="8">
    <location>
        <begin position="368"/>
        <end position="379"/>
    </location>
</feature>
<sequence>MTSLAAARNVGRLHARSMGASAVAEGSRSVSSTAKSPAAPAYDADSSVLGPSSSAKRFESPAGRLSGKPTGRPDPNSLPSPFEAAKVHPRTHGHHVASLHLRVYGSPATLENLDFFADFALRSAYALGMPCTRPAMLPTTMSLWTVPKGPFVHKKSQENFTRHTHSRVLKVYDSHPEVVDRWLQWCRIHGMAGVGQRAEVFRHHPITLGQDMADSALRQLTGRDVPPPSNEHAQQAEADFMQDTETSEGNIKRLAKQVRQDLDKADEEGRKALEVERAALGNAGGLSATEQTFASSADEPQSTGASLGLQPNAVEIEAKEEMADSNVEALSVNEQSVQAEAQAFAAAASTPAATSGQLEQDQERSTPAQVEGQEAAQETEAADSTPQLSQRGAHLSPAAKPAQQRQPAAGTAPKQPKGANATAKSGSEAESQIEKQVEVAEEQAKADTSATKQEELEMEKAKAEGHKQDR</sequence>
<accession>A0A0P1BLU3</accession>
<evidence type="ECO:0000313" key="10">
    <source>
        <dbReference type="EMBL" id="CEH17070.1"/>
    </source>
</evidence>
<dbReference type="Gene3D" id="3.30.70.600">
    <property type="entry name" value="Ribosomal protein S10 domain"/>
    <property type="match status" value="1"/>
</dbReference>
<protein>
    <recommendedName>
        <fullName evidence="4">Small ribosomal subunit protein uS10m</fullName>
    </recommendedName>
    <alternativeName>
        <fullName evidence="5">37S ribosomal protein S10, mitochondrial</fullName>
    </alternativeName>
</protein>
<feature type="region of interest" description="Disordered" evidence="8">
    <location>
        <begin position="1"/>
        <end position="88"/>
    </location>
</feature>
<feature type="region of interest" description="Disordered" evidence="8">
    <location>
        <begin position="343"/>
        <end position="470"/>
    </location>
</feature>
<evidence type="ECO:0000256" key="8">
    <source>
        <dbReference type="SAM" id="MobiDB-lite"/>
    </source>
</evidence>
<evidence type="ECO:0000256" key="3">
    <source>
        <dbReference type="ARBA" id="ARBA00023274"/>
    </source>
</evidence>
<feature type="compositionally biased region" description="Basic and acidic residues" evidence="8">
    <location>
        <begin position="452"/>
        <end position="470"/>
    </location>
</feature>